<evidence type="ECO:0000313" key="1">
    <source>
        <dbReference type="EMBL" id="KKK75897.1"/>
    </source>
</evidence>
<reference evidence="1" key="1">
    <citation type="journal article" date="2015" name="Nature">
        <title>Complex archaea that bridge the gap between prokaryotes and eukaryotes.</title>
        <authorList>
            <person name="Spang A."/>
            <person name="Saw J.H."/>
            <person name="Jorgensen S.L."/>
            <person name="Zaremba-Niedzwiedzka K."/>
            <person name="Martijn J."/>
            <person name="Lind A.E."/>
            <person name="van Eijk R."/>
            <person name="Schleper C."/>
            <person name="Guy L."/>
            <person name="Ettema T.J."/>
        </authorList>
    </citation>
    <scope>NUCLEOTIDE SEQUENCE</scope>
</reference>
<gene>
    <name evidence="1" type="ORF">LCGC14_2869100</name>
</gene>
<sequence length="59" mass="6997">MKGINVIFADDLQKWDFQKEIDGRWVAARPLGLDGFFYRLSKVWKVFTGKADVLTWYKQ</sequence>
<dbReference type="AlphaFoldDB" id="A0A0F8Y3D8"/>
<proteinExistence type="predicted"/>
<name>A0A0F8Y3D8_9ZZZZ</name>
<protein>
    <submittedName>
        <fullName evidence="1">Uncharacterized protein</fullName>
    </submittedName>
</protein>
<organism evidence="1">
    <name type="scientific">marine sediment metagenome</name>
    <dbReference type="NCBI Taxonomy" id="412755"/>
    <lineage>
        <taxon>unclassified sequences</taxon>
        <taxon>metagenomes</taxon>
        <taxon>ecological metagenomes</taxon>
    </lineage>
</organism>
<dbReference type="EMBL" id="LAZR01055650">
    <property type="protein sequence ID" value="KKK75897.1"/>
    <property type="molecule type" value="Genomic_DNA"/>
</dbReference>
<accession>A0A0F8Y3D8</accession>
<comment type="caution">
    <text evidence="1">The sequence shown here is derived from an EMBL/GenBank/DDBJ whole genome shotgun (WGS) entry which is preliminary data.</text>
</comment>